<comment type="catalytic activity">
    <reaction evidence="8">
        <text>N(1)-(5-phospho-beta-D-ribosyl)glycinamide + (6R)-10-formyltetrahydrofolate = N(2)-formyl-N(1)-(5-phospho-beta-D-ribosyl)glycinamide + (6S)-5,6,7,8-tetrahydrofolate + H(+)</text>
        <dbReference type="Rhea" id="RHEA:15053"/>
        <dbReference type="ChEBI" id="CHEBI:15378"/>
        <dbReference type="ChEBI" id="CHEBI:57453"/>
        <dbReference type="ChEBI" id="CHEBI:143788"/>
        <dbReference type="ChEBI" id="CHEBI:147286"/>
        <dbReference type="ChEBI" id="CHEBI:195366"/>
        <dbReference type="EC" id="2.1.2.2"/>
    </reaction>
</comment>
<reference evidence="10" key="1">
    <citation type="journal article" date="2015" name="Nature">
        <title>Complex archaea that bridge the gap between prokaryotes and eukaryotes.</title>
        <authorList>
            <person name="Spang A."/>
            <person name="Saw J.H."/>
            <person name="Jorgensen S.L."/>
            <person name="Zaremba-Niedzwiedzka K."/>
            <person name="Martijn J."/>
            <person name="Lind A.E."/>
            <person name="van Eijk R."/>
            <person name="Schleper C."/>
            <person name="Guy L."/>
            <person name="Ettema T.J."/>
        </authorList>
    </citation>
    <scope>NUCLEOTIDE SEQUENCE</scope>
</reference>
<dbReference type="FunFam" id="3.40.50.170:FF:000007">
    <property type="entry name" value="Phosphoribosylglycinamide formyltransferase"/>
    <property type="match status" value="1"/>
</dbReference>
<name>A0A0F9CVS0_9ZZZZ</name>
<dbReference type="GO" id="GO:0006189">
    <property type="term" value="P:'de novo' IMP biosynthetic process"/>
    <property type="evidence" value="ECO:0007669"/>
    <property type="project" value="UniProtKB-UniPathway"/>
</dbReference>
<dbReference type="GO" id="GO:0004644">
    <property type="term" value="F:phosphoribosylglycinamide formyltransferase activity"/>
    <property type="evidence" value="ECO:0007669"/>
    <property type="project" value="UniProtKB-EC"/>
</dbReference>
<comment type="similarity">
    <text evidence="5">Belongs to the GART family.</text>
</comment>
<comment type="caution">
    <text evidence="10">The sequence shown here is derived from an EMBL/GenBank/DDBJ whole genome shotgun (WGS) entry which is preliminary data.</text>
</comment>
<dbReference type="AlphaFoldDB" id="A0A0F9CVS0"/>
<feature type="domain" description="Formyl transferase N-terminal" evidence="9">
    <location>
        <begin position="3"/>
        <end position="182"/>
    </location>
</feature>
<dbReference type="EC" id="2.1.2.2" evidence="2"/>
<dbReference type="Pfam" id="PF00551">
    <property type="entry name" value="Formyl_trans_N"/>
    <property type="match status" value="1"/>
</dbReference>
<accession>A0A0F9CVS0</accession>
<sequence>MLKIGVLASGRGSNFQAVVDSIERGDVVAQVALLVVDKEDAFAIERAKKHNIPWMHVDPGDFNSKDAFFHHIASELKSRGVGLVLLAGFMRIVGKPLLDEFPMGVMNIHPALLPSFPGLHGHKDAVDYGVKISGCTVHFVDEHMDTGPVIIQAAVPVHHGDTEDSLSERILPFEHKIYPLAVKLFAEGRLEVQGRKVHIKGGQSALFYQDNGQDNILVRILGRIQGWIT</sequence>
<evidence type="ECO:0000256" key="3">
    <source>
        <dbReference type="ARBA" id="ARBA00022679"/>
    </source>
</evidence>
<evidence type="ECO:0000256" key="5">
    <source>
        <dbReference type="ARBA" id="ARBA00038440"/>
    </source>
</evidence>
<dbReference type="GO" id="GO:0005829">
    <property type="term" value="C:cytosol"/>
    <property type="evidence" value="ECO:0007669"/>
    <property type="project" value="TreeGrafter"/>
</dbReference>
<evidence type="ECO:0000256" key="7">
    <source>
        <dbReference type="ARBA" id="ARBA00041682"/>
    </source>
</evidence>
<evidence type="ECO:0000256" key="8">
    <source>
        <dbReference type="ARBA" id="ARBA00047664"/>
    </source>
</evidence>
<dbReference type="EMBL" id="LAZR01031538">
    <property type="protein sequence ID" value="KKL53458.1"/>
    <property type="molecule type" value="Genomic_DNA"/>
</dbReference>
<dbReference type="PANTHER" id="PTHR43369:SF2">
    <property type="entry name" value="PHOSPHORIBOSYLGLYCINAMIDE FORMYLTRANSFERASE"/>
    <property type="match status" value="1"/>
</dbReference>
<organism evidence="10">
    <name type="scientific">marine sediment metagenome</name>
    <dbReference type="NCBI Taxonomy" id="412755"/>
    <lineage>
        <taxon>unclassified sequences</taxon>
        <taxon>metagenomes</taxon>
        <taxon>ecological metagenomes</taxon>
    </lineage>
</organism>
<evidence type="ECO:0000256" key="2">
    <source>
        <dbReference type="ARBA" id="ARBA00012254"/>
    </source>
</evidence>
<dbReference type="InterPro" id="IPR004607">
    <property type="entry name" value="GART"/>
</dbReference>
<proteinExistence type="inferred from homology"/>
<evidence type="ECO:0000259" key="9">
    <source>
        <dbReference type="Pfam" id="PF00551"/>
    </source>
</evidence>
<protein>
    <recommendedName>
        <fullName evidence="2">phosphoribosylglycinamide formyltransferase 1</fullName>
        <ecNumber evidence="2">2.1.2.2</ecNumber>
    </recommendedName>
    <alternativeName>
        <fullName evidence="7">5'-phosphoribosylglycinamide transformylase</fullName>
    </alternativeName>
    <alternativeName>
        <fullName evidence="6">GAR transformylase</fullName>
    </alternativeName>
</protein>
<dbReference type="UniPathway" id="UPA00074">
    <property type="reaction ID" value="UER00126"/>
</dbReference>
<evidence type="ECO:0000256" key="1">
    <source>
        <dbReference type="ARBA" id="ARBA00005054"/>
    </source>
</evidence>
<dbReference type="SUPFAM" id="SSF53328">
    <property type="entry name" value="Formyltransferase"/>
    <property type="match status" value="1"/>
</dbReference>
<dbReference type="PANTHER" id="PTHR43369">
    <property type="entry name" value="PHOSPHORIBOSYLGLYCINAMIDE FORMYLTRANSFERASE"/>
    <property type="match status" value="1"/>
</dbReference>
<evidence type="ECO:0000313" key="10">
    <source>
        <dbReference type="EMBL" id="KKL53458.1"/>
    </source>
</evidence>
<dbReference type="Gene3D" id="3.40.50.170">
    <property type="entry name" value="Formyl transferase, N-terminal domain"/>
    <property type="match status" value="1"/>
</dbReference>
<keyword evidence="3" id="KW-0808">Transferase</keyword>
<keyword evidence="4" id="KW-0658">Purine biosynthesis</keyword>
<comment type="pathway">
    <text evidence="1">Purine metabolism; IMP biosynthesis via de novo pathway; N(2)-formyl-N(1)-(5-phospho-D-ribosyl)glycinamide from N(1)-(5-phospho-D-ribosyl)glycinamide (10-formyl THF route): step 1/1.</text>
</comment>
<evidence type="ECO:0000256" key="4">
    <source>
        <dbReference type="ARBA" id="ARBA00022755"/>
    </source>
</evidence>
<dbReference type="InterPro" id="IPR002376">
    <property type="entry name" value="Formyl_transf_N"/>
</dbReference>
<dbReference type="CDD" id="cd08645">
    <property type="entry name" value="FMT_core_GART"/>
    <property type="match status" value="1"/>
</dbReference>
<evidence type="ECO:0000256" key="6">
    <source>
        <dbReference type="ARBA" id="ARBA00041324"/>
    </source>
</evidence>
<dbReference type="HAMAP" id="MF_01930">
    <property type="entry name" value="PurN"/>
    <property type="match status" value="1"/>
</dbReference>
<dbReference type="InterPro" id="IPR036477">
    <property type="entry name" value="Formyl_transf_N_sf"/>
</dbReference>
<gene>
    <name evidence="10" type="ORF">LCGC14_2275230</name>
</gene>
<dbReference type="PROSITE" id="PS00373">
    <property type="entry name" value="GART"/>
    <property type="match status" value="1"/>
</dbReference>
<dbReference type="InterPro" id="IPR001555">
    <property type="entry name" value="GART_AS"/>
</dbReference>
<dbReference type="NCBIfam" id="TIGR00639">
    <property type="entry name" value="PurN"/>
    <property type="match status" value="1"/>
</dbReference>